<evidence type="ECO:0000313" key="1">
    <source>
        <dbReference type="EMBL" id="CAD8207959.1"/>
    </source>
</evidence>
<dbReference type="OrthoDB" id="10408228at2759"/>
<dbReference type="EMBL" id="CAJJDP010000143">
    <property type="protein sequence ID" value="CAD8207959.1"/>
    <property type="molecule type" value="Genomic_DNA"/>
</dbReference>
<protein>
    <submittedName>
        <fullName evidence="1">Uncharacterized protein</fullName>
    </submittedName>
</protein>
<evidence type="ECO:0000313" key="2">
    <source>
        <dbReference type="Proteomes" id="UP000683925"/>
    </source>
</evidence>
<gene>
    <name evidence="1" type="ORF">POCTA_138.1.T1420131</name>
</gene>
<name>A0A8S1Y210_PAROT</name>
<accession>A0A8S1Y210</accession>
<dbReference type="AlphaFoldDB" id="A0A8S1Y210"/>
<sequence>MAQMILQSWFQRSQGLRIFQRFIHLILLNYFFSEVSAQTEISRSFFSPFSTDDNWKAYLAQNSNHITNCVTSDIYGGRLVFNSQTVITKTYILPPHYKIQFEFKFWRLDPWSSAYYILFINGQQEYSSNPFNNTGEQICGSGTLGQIDQVSKQVAHTGNSAIIFIVSRQNSAYWGISDFILSVLKCPHFCDSDGVCLKWYRVLAYFKTLILVDGQGWEKDNALFNNVLDCGFQYYGNFQTSQVASINLNLNDPHTQLKLSFIFLTLEITGSVTIEVIGDTQLYYFAPPLTFITTDDYLCGSYLKMTKVEIYGFPCTSTSMTISIGLWSMCKLLEVEDLVQKQVVLDLLKIITQELICQIKKEMLKEQFQSLVRTNKYLNSKYWDRNETR</sequence>
<proteinExistence type="predicted"/>
<reference evidence="1" key="1">
    <citation type="submission" date="2021-01" db="EMBL/GenBank/DDBJ databases">
        <authorList>
            <consortium name="Genoscope - CEA"/>
            <person name="William W."/>
        </authorList>
    </citation>
    <scope>NUCLEOTIDE SEQUENCE</scope>
</reference>
<keyword evidence="2" id="KW-1185">Reference proteome</keyword>
<dbReference type="PANTHER" id="PTHR39767">
    <property type="entry name" value="CALCIUM/CALMODULIN-BINDING MEMBRANE PROTEIN PCM4-RELATED"/>
    <property type="match status" value="1"/>
</dbReference>
<dbReference type="PANTHER" id="PTHR39767:SF2">
    <property type="entry name" value="CHROMOSOME UNDETERMINED SCAFFOLD_1, WHOLE GENOME SHOTGUN SEQUENCE"/>
    <property type="match status" value="1"/>
</dbReference>
<comment type="caution">
    <text evidence="1">The sequence shown here is derived from an EMBL/GenBank/DDBJ whole genome shotgun (WGS) entry which is preliminary data.</text>
</comment>
<organism evidence="1 2">
    <name type="scientific">Paramecium octaurelia</name>
    <dbReference type="NCBI Taxonomy" id="43137"/>
    <lineage>
        <taxon>Eukaryota</taxon>
        <taxon>Sar</taxon>
        <taxon>Alveolata</taxon>
        <taxon>Ciliophora</taxon>
        <taxon>Intramacronucleata</taxon>
        <taxon>Oligohymenophorea</taxon>
        <taxon>Peniculida</taxon>
        <taxon>Parameciidae</taxon>
        <taxon>Paramecium</taxon>
    </lineage>
</organism>
<dbReference type="Proteomes" id="UP000683925">
    <property type="component" value="Unassembled WGS sequence"/>
</dbReference>